<proteinExistence type="predicted"/>
<protein>
    <submittedName>
        <fullName evidence="2">Uncharacterized protein</fullName>
    </submittedName>
</protein>
<dbReference type="AlphaFoldDB" id="W2I4P7"/>
<gene>
    <name evidence="2" type="ORF">L916_17537</name>
</gene>
<dbReference type="EMBL" id="KI675513">
    <property type="protein sequence ID" value="ETL29229.1"/>
    <property type="molecule type" value="Genomic_DNA"/>
</dbReference>
<feature type="non-terminal residue" evidence="2">
    <location>
        <position position="1"/>
    </location>
</feature>
<evidence type="ECO:0000256" key="1">
    <source>
        <dbReference type="SAM" id="MobiDB-lite"/>
    </source>
</evidence>
<organism evidence="2">
    <name type="scientific">Phytophthora nicotianae</name>
    <name type="common">Potato buckeye rot agent</name>
    <name type="synonym">Phytophthora parasitica</name>
    <dbReference type="NCBI Taxonomy" id="4792"/>
    <lineage>
        <taxon>Eukaryota</taxon>
        <taxon>Sar</taxon>
        <taxon>Stramenopiles</taxon>
        <taxon>Oomycota</taxon>
        <taxon>Peronosporomycetes</taxon>
        <taxon>Peronosporales</taxon>
        <taxon>Peronosporaceae</taxon>
        <taxon>Phytophthora</taxon>
    </lineage>
</organism>
<feature type="compositionally biased region" description="Polar residues" evidence="1">
    <location>
        <begin position="35"/>
        <end position="49"/>
    </location>
</feature>
<sequence length="49" mass="5329">SLPVAGPQVRPLEQKDFELMASSEPSVSLEENDQEQASSPQEGTSLEKK</sequence>
<evidence type="ECO:0000313" key="2">
    <source>
        <dbReference type="EMBL" id="ETL29229.1"/>
    </source>
</evidence>
<name>W2I4P7_PHYNI</name>
<feature type="region of interest" description="Disordered" evidence="1">
    <location>
        <begin position="1"/>
        <end position="49"/>
    </location>
</feature>
<reference evidence="2" key="1">
    <citation type="submission" date="2013-11" db="EMBL/GenBank/DDBJ databases">
        <title>The Genome Sequence of Phytophthora parasitica CJ05E6.</title>
        <authorList>
            <consortium name="The Broad Institute Genomics Platform"/>
            <person name="Russ C."/>
            <person name="Tyler B."/>
            <person name="Panabieres F."/>
            <person name="Shan W."/>
            <person name="Tripathy S."/>
            <person name="Grunwald N."/>
            <person name="Machado M."/>
            <person name="Johnson C.S."/>
            <person name="Arredondo F."/>
            <person name="Hong C."/>
            <person name="Coffey M."/>
            <person name="Young S.K."/>
            <person name="Zeng Q."/>
            <person name="Gargeya S."/>
            <person name="Fitzgerald M."/>
            <person name="Abouelleil A."/>
            <person name="Alvarado L."/>
            <person name="Chapman S.B."/>
            <person name="Gainer-Dewar J."/>
            <person name="Goldberg J."/>
            <person name="Griggs A."/>
            <person name="Gujja S."/>
            <person name="Hansen M."/>
            <person name="Howarth C."/>
            <person name="Imamovic A."/>
            <person name="Ireland A."/>
            <person name="Larimer J."/>
            <person name="McCowan C."/>
            <person name="Murphy C."/>
            <person name="Pearson M."/>
            <person name="Poon T.W."/>
            <person name="Priest M."/>
            <person name="Roberts A."/>
            <person name="Saif S."/>
            <person name="Shea T."/>
            <person name="Sykes S."/>
            <person name="Wortman J."/>
            <person name="Nusbaum C."/>
            <person name="Birren B."/>
        </authorList>
    </citation>
    <scope>NUCLEOTIDE SEQUENCE [LARGE SCALE GENOMIC DNA]</scope>
    <source>
        <strain evidence="2">CJ05E6</strain>
    </source>
</reference>
<dbReference type="Proteomes" id="UP000053864">
    <property type="component" value="Unassembled WGS sequence"/>
</dbReference>
<accession>W2I4P7</accession>